<proteinExistence type="predicted"/>
<dbReference type="RefSeq" id="WP_052128994.1">
    <property type="nucleotide sequence ID" value="NZ_JJML01000088.1"/>
</dbReference>
<dbReference type="AlphaFoldDB" id="A0A098THC0"/>
<dbReference type="EMBL" id="JJML01000088">
    <property type="protein sequence ID" value="KGF71372.1"/>
    <property type="molecule type" value="Genomic_DNA"/>
</dbReference>
<comment type="caution">
    <text evidence="1">The sequence shown here is derived from an EMBL/GenBank/DDBJ whole genome shotgun (WGS) entry which is preliminary data.</text>
</comment>
<dbReference type="STRING" id="1497020.DO97_21525"/>
<dbReference type="OrthoDB" id="9789270at2"/>
<sequence length="158" mass="18558">MDWVINGCELVYGFFWRQGQTEEAQRYRKRAEEHYQLLLKAQQERARGGDEDRFKSHTLKVSEVNELKQQLASHPQVKQAYLVEKVVAYFPEERFCVLGIFRKQGLLESSDAAQKLINLLVTDLQFPTQAYIIILNHSRSGKLKKKICQIDQSLIFRR</sequence>
<dbReference type="Proteomes" id="UP000030170">
    <property type="component" value="Unassembled WGS sequence"/>
</dbReference>
<name>A0A098THC0_9CYAN</name>
<evidence type="ECO:0000313" key="2">
    <source>
        <dbReference type="Proteomes" id="UP000030170"/>
    </source>
</evidence>
<gene>
    <name evidence="1" type="ORF">DO97_21525</name>
</gene>
<accession>A0A098THC0</accession>
<reference evidence="1 2" key="1">
    <citation type="journal article" date="2014" name="Mol. Ecol.">
        <title>Evolution of Synechococcus.</title>
        <authorList>
            <person name="Dvorak P."/>
            <person name="Casamatta D."/>
            <person name="Hasler P."/>
            <person name="Poulickova A."/>
            <person name="Ondrej V."/>
            <person name="Sanges R."/>
        </authorList>
    </citation>
    <scope>NUCLEOTIDE SEQUENCE [LARGE SCALE GENOMIC DNA]</scope>
    <source>
        <strain evidence="1 2">CAUP A 1101</strain>
    </source>
</reference>
<keyword evidence="2" id="KW-1185">Reference proteome</keyword>
<organism evidence="1 2">
    <name type="scientific">Neosynechococcus sphagnicola sy1</name>
    <dbReference type="NCBI Taxonomy" id="1497020"/>
    <lineage>
        <taxon>Bacteria</taxon>
        <taxon>Bacillati</taxon>
        <taxon>Cyanobacteriota</taxon>
        <taxon>Cyanophyceae</taxon>
        <taxon>Neosynechococcales</taxon>
        <taxon>Neosynechococcaceae</taxon>
        <taxon>Neosynechococcus</taxon>
    </lineage>
</organism>
<evidence type="ECO:0000313" key="1">
    <source>
        <dbReference type="EMBL" id="KGF71372.1"/>
    </source>
</evidence>
<protein>
    <submittedName>
        <fullName evidence="1">Uncharacterized protein</fullName>
    </submittedName>
</protein>